<accession>A0A2A9P7Z0</accession>
<organism evidence="2 3">
    <name type="scientific">Ophiocordyceps unilateralis</name>
    <name type="common">Zombie-ant fungus</name>
    <name type="synonym">Torrubia unilateralis</name>
    <dbReference type="NCBI Taxonomy" id="268505"/>
    <lineage>
        <taxon>Eukaryota</taxon>
        <taxon>Fungi</taxon>
        <taxon>Dikarya</taxon>
        <taxon>Ascomycota</taxon>
        <taxon>Pezizomycotina</taxon>
        <taxon>Sordariomycetes</taxon>
        <taxon>Hypocreomycetidae</taxon>
        <taxon>Hypocreales</taxon>
        <taxon>Ophiocordycipitaceae</taxon>
        <taxon>Ophiocordyceps</taxon>
    </lineage>
</organism>
<dbReference type="SUPFAM" id="SSF48403">
    <property type="entry name" value="Ankyrin repeat"/>
    <property type="match status" value="1"/>
</dbReference>
<evidence type="ECO:0000256" key="1">
    <source>
        <dbReference type="SAM" id="MobiDB-lite"/>
    </source>
</evidence>
<dbReference type="InterPro" id="IPR054208">
    <property type="entry name" value="DUF6914"/>
</dbReference>
<feature type="region of interest" description="Disordered" evidence="1">
    <location>
        <begin position="1123"/>
        <end position="1163"/>
    </location>
</feature>
<dbReference type="InterPro" id="IPR002110">
    <property type="entry name" value="Ankyrin_rpt"/>
</dbReference>
<evidence type="ECO:0000313" key="2">
    <source>
        <dbReference type="EMBL" id="PFH57549.1"/>
    </source>
</evidence>
<protein>
    <submittedName>
        <fullName evidence="2">Uncharacterized protein</fullName>
    </submittedName>
</protein>
<dbReference type="SMART" id="SM00248">
    <property type="entry name" value="ANK"/>
    <property type="match status" value="4"/>
</dbReference>
<dbReference type="Gene3D" id="1.25.40.20">
    <property type="entry name" value="Ankyrin repeat-containing domain"/>
    <property type="match status" value="1"/>
</dbReference>
<dbReference type="OrthoDB" id="4924482at2759"/>
<dbReference type="Gene3D" id="3.90.210.10">
    <property type="entry name" value="Heat-Labile Enterotoxin, subunit A"/>
    <property type="match status" value="1"/>
</dbReference>
<evidence type="ECO:0000313" key="3">
    <source>
        <dbReference type="Proteomes" id="UP000037136"/>
    </source>
</evidence>
<dbReference type="EMBL" id="LAZP02000395">
    <property type="protein sequence ID" value="PFH57549.1"/>
    <property type="molecule type" value="Genomic_DNA"/>
</dbReference>
<reference evidence="2 3" key="2">
    <citation type="journal article" date="2017" name="Sci. Rep.">
        <title>Ant-infecting Ophiocordyceps genomes reveal a high diversity of potential behavioral manipulation genes and a possible major role for enterotoxins.</title>
        <authorList>
            <person name="de Bekker C."/>
            <person name="Ohm R.A."/>
            <person name="Evans H.C."/>
            <person name="Brachmann A."/>
            <person name="Hughes D.P."/>
        </authorList>
    </citation>
    <scope>NUCLEOTIDE SEQUENCE [LARGE SCALE GENOMIC DNA]</scope>
    <source>
        <strain evidence="2 3">SC16a</strain>
    </source>
</reference>
<keyword evidence="3" id="KW-1185">Reference proteome</keyword>
<dbReference type="Proteomes" id="UP000037136">
    <property type="component" value="Unassembled WGS sequence"/>
</dbReference>
<dbReference type="Pfam" id="PF21858">
    <property type="entry name" value="DUF6914"/>
    <property type="match status" value="1"/>
</dbReference>
<dbReference type="PANTHER" id="PTHR24121">
    <property type="entry name" value="NO MECHANORECEPTOR POTENTIAL C, ISOFORM D-RELATED"/>
    <property type="match status" value="1"/>
</dbReference>
<dbReference type="Pfam" id="PF12796">
    <property type="entry name" value="Ank_2"/>
    <property type="match status" value="1"/>
</dbReference>
<reference evidence="2 3" key="1">
    <citation type="journal article" date="2015" name="BMC Genomics">
        <title>Gene expression during zombie ant biting behavior reflects the complexity underlying fungal parasitic behavioral manipulation.</title>
        <authorList>
            <person name="de Bekker C."/>
            <person name="Ohm R.A."/>
            <person name="Loreto R.G."/>
            <person name="Sebastian A."/>
            <person name="Albert I."/>
            <person name="Merrow M."/>
            <person name="Brachmann A."/>
            <person name="Hughes D.P."/>
        </authorList>
    </citation>
    <scope>NUCLEOTIDE SEQUENCE [LARGE SCALE GENOMIC DNA]</scope>
    <source>
        <strain evidence="2 3">SC16a</strain>
    </source>
</reference>
<dbReference type="AlphaFoldDB" id="A0A2A9P7Z0"/>
<name>A0A2A9P7Z0_OPHUN</name>
<proteinExistence type="predicted"/>
<comment type="caution">
    <text evidence="2">The sequence shown here is derived from an EMBL/GenBank/DDBJ whole genome shotgun (WGS) entry which is preliminary data.</text>
</comment>
<dbReference type="InterPro" id="IPR036770">
    <property type="entry name" value="Ankyrin_rpt-contain_sf"/>
</dbReference>
<gene>
    <name evidence="2" type="ORF">XA68_14885</name>
</gene>
<dbReference type="STRING" id="268505.A0A2A9P7Z0"/>
<dbReference type="PANTHER" id="PTHR24121:SF22">
    <property type="entry name" value="PROTEIN ACCELERATED CELL DEATH 6-LIKE"/>
    <property type="match status" value="1"/>
</dbReference>
<sequence>MERGNRLEKKRSISFADNRRRVQIALYARSDHSFGPARHRGGYESYHWAILVSPKRPRGKDVDAYDVTDNVIVDPETHKNLNPSRQFYLQIKRGVTPTSSTKLVGRVSLCKLKDSVTQDDLEAIIRRVPIPNKLANPPQSCVTWARNAIAELQDAGLLRSFDLDKFSNWALRFADKGRSKLGTSKQYEHVVEYGEREEKEVIWDTEPYDDYVEYIYLVTSRTTEEIHEAKGIFPQGYSPYLSASGEAPVIPDLDVPFGGAIDMVPNTAYLRAYKRFGTAGMIAINRAGSEPLRIWKIKTTQNMIPENSIGGFWSEEEAFLILGGVHLGQMRGYYEIDVMRERVSGRFRDTHRPPHPSDDPFHENLLYRKDIFAKEQHIRLSELTLRHKANLRGLLLLPACRTPPLHGPLVVRRTAARCAWTDDSDAGTGGLTTSVDDDLLPSALPDYDSMEGLDGETIVFPGLRMPMQGEMEPMDDEEMTQLVNRLAMEETLALMDRLGFHVAVTAKETLDGIFEFRLRMRRHRAIESSMQSMTMPAVTSTPAVRTRLWGATAAMSLAALPFYFRDVAGIFHTKMRIWDQVAVAMSIVPVIGCAAQTVADAQNGMVPVLPSMLCFVGDILLFTTASLMGLLVRSIGALMEEEEKHGVDYILLSHDQGWNEHFDQVKAYLDSAEWTAKMTSQFLRETALIVFAVAEQKSLLEASKLLLQRNGVSDRERKQAEQVMDALYNETLRTMCVKIRERKRWFQMDLPLGVVKWVRDQAQHYNDEFLSRYRAVMEKEYAAKVHVQSMREGRFPVHWQWKEKQRREFEDKVDDISHHVSRRGSHHFNESVIIELVRSYASRELMLPSECSCVTEVYEVERILDEQLLWPEKSLAETLSDQLSCSMSSSQERVIIRLLTTGRLDANAQDDNGNTALTRASAQGNVGVVRAVLKSGMARLNLRNHDGDTALLLAAGAGHANIVEMLGNQVWKTERRMDMNVRSRDGGDTALTLAAENMDEEVVKKLMLTGHVLTELVNHNNESALDIAERKGYHRIARLIRQRAAIYVDDPPPPDLNVFPWTSEPPVFWPRRAVELEPGLFGGGEVAIYRLNTGERWRNDTGQFWDEESEDWVFKEGVATPDLSMSVPSEEVEPSESELTGGPGPRPVVEPAVEPPETEGPKL</sequence>